<dbReference type="AlphaFoldDB" id="A0AA39KZS6"/>
<evidence type="ECO:0000313" key="3">
    <source>
        <dbReference type="Proteomes" id="UP001168972"/>
    </source>
</evidence>
<evidence type="ECO:0000256" key="1">
    <source>
        <dbReference type="SAM" id="SignalP"/>
    </source>
</evidence>
<feature type="chain" id="PRO_5041211120" evidence="1">
    <location>
        <begin position="22"/>
        <end position="346"/>
    </location>
</feature>
<protein>
    <submittedName>
        <fullName evidence="2">Uncharacterized protein</fullName>
    </submittedName>
</protein>
<reference evidence="2" key="2">
    <citation type="submission" date="2023-03" db="EMBL/GenBank/DDBJ databases">
        <authorList>
            <person name="Inwood S.N."/>
            <person name="Skelly J.G."/>
            <person name="Guhlin J."/>
            <person name="Harrop T.W.R."/>
            <person name="Goldson S.G."/>
            <person name="Dearden P.K."/>
        </authorList>
    </citation>
    <scope>NUCLEOTIDE SEQUENCE</scope>
    <source>
        <strain evidence="2">Lincoln</strain>
        <tissue evidence="2">Whole body</tissue>
    </source>
</reference>
<dbReference type="Proteomes" id="UP001168972">
    <property type="component" value="Unassembled WGS sequence"/>
</dbReference>
<sequence length="346" mass="36169">MINNYFNVITMVLISVSVTSSTPIPAEPHQSPADKTNLLFNLPFLEFKNGGVRVNFAGYHAEAGLGGLFGDSRTSGGLYAGAGTPFGAHASAGLGGNVDGENGGNTRGGLHARAGLGDGGPETAAGLGGNIDGANASGSDGRIYAAKSNGGRTRIVFKNIDGNKNSGIQRIPPNKSEKLSMADDVNSSAKNQAIKLDNEDTEMVRREINSPDEKLNAVEPIVAPVTDASLNVYPTRRCRRKRLCNNVRKTIIHQQVPLSQIPAADFGVEKYLPSYAQLPGDTGSSGTDGIISDNTGYKNIAIAPGPAPSPAQSNQKPRTTTLFDDIFNIPISALTAVNQLLNNKAG</sequence>
<accession>A0AA39KZS6</accession>
<reference evidence="2" key="1">
    <citation type="journal article" date="2023" name="bioRxiv">
        <title>Scaffold-level genome assemblies of two parasitoid biocontrol wasps reveal the parthenogenesis mechanism and an associated novel virus.</title>
        <authorList>
            <person name="Inwood S."/>
            <person name="Skelly J."/>
            <person name="Guhlin J."/>
            <person name="Harrop T."/>
            <person name="Goldson S."/>
            <person name="Dearden P."/>
        </authorList>
    </citation>
    <scope>NUCLEOTIDE SEQUENCE</scope>
    <source>
        <strain evidence="2">Lincoln</strain>
        <tissue evidence="2">Whole body</tissue>
    </source>
</reference>
<evidence type="ECO:0000313" key="2">
    <source>
        <dbReference type="EMBL" id="KAK0179667.1"/>
    </source>
</evidence>
<keyword evidence="3" id="KW-1185">Reference proteome</keyword>
<keyword evidence="1" id="KW-0732">Signal</keyword>
<comment type="caution">
    <text evidence="2">The sequence shown here is derived from an EMBL/GenBank/DDBJ whole genome shotgun (WGS) entry which is preliminary data.</text>
</comment>
<feature type="signal peptide" evidence="1">
    <location>
        <begin position="1"/>
        <end position="21"/>
    </location>
</feature>
<gene>
    <name evidence="2" type="ORF">PV327_005399</name>
</gene>
<name>A0AA39KZS6_MICHY</name>
<proteinExistence type="predicted"/>
<dbReference type="EMBL" id="JAQQBR010000003">
    <property type="protein sequence ID" value="KAK0179667.1"/>
    <property type="molecule type" value="Genomic_DNA"/>
</dbReference>
<organism evidence="2 3">
    <name type="scientific">Microctonus hyperodae</name>
    <name type="common">Parasitoid wasp</name>
    <dbReference type="NCBI Taxonomy" id="165561"/>
    <lineage>
        <taxon>Eukaryota</taxon>
        <taxon>Metazoa</taxon>
        <taxon>Ecdysozoa</taxon>
        <taxon>Arthropoda</taxon>
        <taxon>Hexapoda</taxon>
        <taxon>Insecta</taxon>
        <taxon>Pterygota</taxon>
        <taxon>Neoptera</taxon>
        <taxon>Endopterygota</taxon>
        <taxon>Hymenoptera</taxon>
        <taxon>Apocrita</taxon>
        <taxon>Ichneumonoidea</taxon>
        <taxon>Braconidae</taxon>
        <taxon>Euphorinae</taxon>
        <taxon>Microctonus</taxon>
    </lineage>
</organism>